<evidence type="ECO:0000256" key="4">
    <source>
        <dbReference type="ARBA" id="ARBA00022475"/>
    </source>
</evidence>
<protein>
    <submittedName>
        <fullName evidence="12">Type IV pilus assembly protein PilC</fullName>
    </submittedName>
</protein>
<dbReference type="AlphaFoldDB" id="A0A1M4YCL8"/>
<dbReference type="InterPro" id="IPR003004">
    <property type="entry name" value="GspF/PilC"/>
</dbReference>
<evidence type="ECO:0000256" key="7">
    <source>
        <dbReference type="ARBA" id="ARBA00022989"/>
    </source>
</evidence>
<proteinExistence type="inferred from homology"/>
<dbReference type="Pfam" id="PF00482">
    <property type="entry name" value="T2SSF"/>
    <property type="match status" value="2"/>
</dbReference>
<keyword evidence="4" id="KW-1003">Cell membrane</keyword>
<dbReference type="EMBL" id="FQUW01000013">
    <property type="protein sequence ID" value="SHF03323.1"/>
    <property type="molecule type" value="Genomic_DNA"/>
</dbReference>
<keyword evidence="3 9" id="KW-0813">Transport</keyword>
<dbReference type="PROSITE" id="PS00874">
    <property type="entry name" value="T2SP_F"/>
    <property type="match status" value="1"/>
</dbReference>
<evidence type="ECO:0000256" key="3">
    <source>
        <dbReference type="ARBA" id="ARBA00022448"/>
    </source>
</evidence>
<keyword evidence="7 10" id="KW-1133">Transmembrane helix</keyword>
<evidence type="ECO:0000256" key="5">
    <source>
        <dbReference type="ARBA" id="ARBA00022519"/>
    </source>
</evidence>
<evidence type="ECO:0000256" key="1">
    <source>
        <dbReference type="ARBA" id="ARBA00004429"/>
    </source>
</evidence>
<evidence type="ECO:0000313" key="13">
    <source>
        <dbReference type="Proteomes" id="UP000184196"/>
    </source>
</evidence>
<dbReference type="PANTHER" id="PTHR30012:SF0">
    <property type="entry name" value="TYPE II SECRETION SYSTEM PROTEIN F-RELATED"/>
    <property type="match status" value="1"/>
</dbReference>
<dbReference type="PANTHER" id="PTHR30012">
    <property type="entry name" value="GENERAL SECRETION PATHWAY PROTEIN"/>
    <property type="match status" value="1"/>
</dbReference>
<feature type="transmembrane region" description="Helical" evidence="10">
    <location>
        <begin position="171"/>
        <end position="195"/>
    </location>
</feature>
<organism evidence="12 13">
    <name type="scientific">Desulfofundulus australicus DSM 11792</name>
    <dbReference type="NCBI Taxonomy" id="1121425"/>
    <lineage>
        <taxon>Bacteria</taxon>
        <taxon>Bacillati</taxon>
        <taxon>Bacillota</taxon>
        <taxon>Clostridia</taxon>
        <taxon>Eubacteriales</taxon>
        <taxon>Peptococcaceae</taxon>
        <taxon>Desulfofundulus</taxon>
    </lineage>
</organism>
<evidence type="ECO:0000256" key="9">
    <source>
        <dbReference type="RuleBase" id="RU003923"/>
    </source>
</evidence>
<dbReference type="GO" id="GO:0009306">
    <property type="term" value="P:protein secretion"/>
    <property type="evidence" value="ECO:0007669"/>
    <property type="project" value="InterPro"/>
</dbReference>
<reference evidence="13" key="1">
    <citation type="submission" date="2016-11" db="EMBL/GenBank/DDBJ databases">
        <authorList>
            <person name="Varghese N."/>
            <person name="Submissions S."/>
        </authorList>
    </citation>
    <scope>NUCLEOTIDE SEQUENCE [LARGE SCALE GENOMIC DNA]</scope>
    <source>
        <strain evidence="13">DSM 11792</strain>
    </source>
</reference>
<feature type="transmembrane region" description="Helical" evidence="10">
    <location>
        <begin position="222"/>
        <end position="241"/>
    </location>
</feature>
<dbReference type="OrthoDB" id="9805682at2"/>
<feature type="domain" description="Type II secretion system protein GspF" evidence="11">
    <location>
        <begin position="273"/>
        <end position="394"/>
    </location>
</feature>
<accession>A0A1M4YCL8</accession>
<evidence type="ECO:0000256" key="6">
    <source>
        <dbReference type="ARBA" id="ARBA00022692"/>
    </source>
</evidence>
<dbReference type="InterPro" id="IPR042094">
    <property type="entry name" value="T2SS_GspF_sf"/>
</dbReference>
<evidence type="ECO:0000256" key="8">
    <source>
        <dbReference type="ARBA" id="ARBA00023136"/>
    </source>
</evidence>
<evidence type="ECO:0000313" key="12">
    <source>
        <dbReference type="EMBL" id="SHF03323.1"/>
    </source>
</evidence>
<feature type="transmembrane region" description="Helical" evidence="10">
    <location>
        <begin position="375"/>
        <end position="395"/>
    </location>
</feature>
<dbReference type="Gene3D" id="1.20.81.30">
    <property type="entry name" value="Type II secretion system (T2SS), domain F"/>
    <property type="match status" value="2"/>
</dbReference>
<keyword evidence="8 10" id="KW-0472">Membrane</keyword>
<comment type="subcellular location">
    <subcellularLocation>
        <location evidence="1">Cell inner membrane</location>
        <topology evidence="1">Multi-pass membrane protein</topology>
    </subcellularLocation>
    <subcellularLocation>
        <location evidence="9">Cell membrane</location>
        <topology evidence="9">Multi-pass membrane protein</topology>
    </subcellularLocation>
</comment>
<evidence type="ECO:0000259" key="11">
    <source>
        <dbReference type="Pfam" id="PF00482"/>
    </source>
</evidence>
<evidence type="ECO:0000256" key="10">
    <source>
        <dbReference type="SAM" id="Phobius"/>
    </source>
</evidence>
<keyword evidence="6 9" id="KW-0812">Transmembrane</keyword>
<dbReference type="FunFam" id="1.20.81.30:FF:000001">
    <property type="entry name" value="Type II secretion system protein F"/>
    <property type="match status" value="2"/>
</dbReference>
<evidence type="ECO:0000256" key="2">
    <source>
        <dbReference type="ARBA" id="ARBA00005745"/>
    </source>
</evidence>
<sequence length="412" mass="44825">MPRVFRYRARNLSGRLVRGRVEADSRSAAVLLLREKNLFVVDIKPESGPVLDLRKLLGLKIKTRDLAVFCRQFATMSEAGIPLLRCLHILVQQTENRSLRRVLEDVLAGVQKGRGLSEALSAHRDLLPGILINMVAAGEVGGTLDQALGRLAVHFERENELREKIRSAMTYPLLVAGMAFLAVIALLIIVVPIFVDIFNQMGAALPLPTRILIGVSSFLTRYWYALPIMLGALFLGARRLLATEGGKRVFDQMLIRLPVFGALVQKGVVARCARTLATLLRSGVPLIKSLETVEKVAGNTLAAREIAAARESIREGERIAPVLSNSRIFPPMAVNMIAVGEESGNLDDLLEKLALFYEQEVEAAVARLSSLVEPFLIAGVGLVVAFIALSIYLPLFSMAGAMQGGAMPGSMP</sequence>
<dbReference type="PRINTS" id="PR00812">
    <property type="entry name" value="BCTERIALGSPF"/>
</dbReference>
<dbReference type="RefSeq" id="WP_073164360.1">
    <property type="nucleotide sequence ID" value="NZ_FQUW01000013.1"/>
</dbReference>
<comment type="similarity">
    <text evidence="2 9">Belongs to the GSP F family.</text>
</comment>
<keyword evidence="13" id="KW-1185">Reference proteome</keyword>
<dbReference type="Proteomes" id="UP000184196">
    <property type="component" value="Unassembled WGS sequence"/>
</dbReference>
<gene>
    <name evidence="12" type="ORF">SAMN02745218_01317</name>
</gene>
<keyword evidence="5" id="KW-0997">Cell inner membrane</keyword>
<dbReference type="InterPro" id="IPR018076">
    <property type="entry name" value="T2SS_GspF_dom"/>
</dbReference>
<feature type="domain" description="Type II secretion system protein GspF" evidence="11">
    <location>
        <begin position="69"/>
        <end position="192"/>
    </location>
</feature>
<dbReference type="GO" id="GO:0005886">
    <property type="term" value="C:plasma membrane"/>
    <property type="evidence" value="ECO:0007669"/>
    <property type="project" value="UniProtKB-SubCell"/>
</dbReference>
<dbReference type="InterPro" id="IPR001992">
    <property type="entry name" value="T2SS_GspF/T4SS_PilC_CS"/>
</dbReference>
<name>A0A1M4YCL8_9FIRM</name>